<accession>A0ABQ6B7I9</accession>
<evidence type="ECO:0000313" key="1">
    <source>
        <dbReference type="EMBL" id="GLR90350.1"/>
    </source>
</evidence>
<comment type="caution">
    <text evidence="1">The sequence shown here is derived from an EMBL/GenBank/DDBJ whole genome shotgun (WGS) entry which is preliminary data.</text>
</comment>
<dbReference type="InterPro" id="IPR010982">
    <property type="entry name" value="Lambda_DNA-bd_dom_sf"/>
</dbReference>
<dbReference type="Gene3D" id="1.10.260.40">
    <property type="entry name" value="lambda repressor-like DNA-binding domains"/>
    <property type="match status" value="1"/>
</dbReference>
<dbReference type="RefSeq" id="WP_284273200.1">
    <property type="nucleotide sequence ID" value="NZ_BSOW01000033.1"/>
</dbReference>
<evidence type="ECO:0000313" key="2">
    <source>
        <dbReference type="Proteomes" id="UP001156905"/>
    </source>
</evidence>
<proteinExistence type="predicted"/>
<sequence length="169" mass="18912">MKLNLSDEWCLAAADREGDQEVGAGFVAFDPLASMAVKAEPLIDRTTETAHLAFGRLVNLLRRQQSYTIERLAQRARVDVDELLLIEKDHEFRPEPRTVHQLAEVFHLQPRALLLLAGSSIPRGDLLQEAVKFAASSEPVAKLTNEEATAVEHFVAVLTEWAEKDSREK</sequence>
<gene>
    <name evidence="1" type="ORF">GCM10007857_70650</name>
</gene>
<name>A0ABQ6B7I9_9BRAD</name>
<dbReference type="SUPFAM" id="SSF47413">
    <property type="entry name" value="lambda repressor-like DNA-binding domains"/>
    <property type="match status" value="1"/>
</dbReference>
<keyword evidence="2" id="KW-1185">Reference proteome</keyword>
<organism evidence="1 2">
    <name type="scientific">Bradyrhizobium iriomotense</name>
    <dbReference type="NCBI Taxonomy" id="441950"/>
    <lineage>
        <taxon>Bacteria</taxon>
        <taxon>Pseudomonadati</taxon>
        <taxon>Pseudomonadota</taxon>
        <taxon>Alphaproteobacteria</taxon>
        <taxon>Hyphomicrobiales</taxon>
        <taxon>Nitrobacteraceae</taxon>
        <taxon>Bradyrhizobium</taxon>
    </lineage>
</organism>
<protein>
    <recommendedName>
        <fullName evidence="3">HTH cro/C1-type domain-containing protein</fullName>
    </recommendedName>
</protein>
<dbReference type="Proteomes" id="UP001156905">
    <property type="component" value="Unassembled WGS sequence"/>
</dbReference>
<reference evidence="2" key="1">
    <citation type="journal article" date="2019" name="Int. J. Syst. Evol. Microbiol.">
        <title>The Global Catalogue of Microorganisms (GCM) 10K type strain sequencing project: providing services to taxonomists for standard genome sequencing and annotation.</title>
        <authorList>
            <consortium name="The Broad Institute Genomics Platform"/>
            <consortium name="The Broad Institute Genome Sequencing Center for Infectious Disease"/>
            <person name="Wu L."/>
            <person name="Ma J."/>
        </authorList>
    </citation>
    <scope>NUCLEOTIDE SEQUENCE [LARGE SCALE GENOMIC DNA]</scope>
    <source>
        <strain evidence="2">NBRC 102520</strain>
    </source>
</reference>
<dbReference type="EMBL" id="BSOW01000033">
    <property type="protein sequence ID" value="GLR90350.1"/>
    <property type="molecule type" value="Genomic_DNA"/>
</dbReference>
<evidence type="ECO:0008006" key="3">
    <source>
        <dbReference type="Google" id="ProtNLM"/>
    </source>
</evidence>